<keyword evidence="2" id="KW-1185">Reference proteome</keyword>
<protein>
    <submittedName>
        <fullName evidence="1">Uncharacterized protein</fullName>
    </submittedName>
</protein>
<proteinExistence type="predicted"/>
<comment type="caution">
    <text evidence="1">The sequence shown here is derived from an EMBL/GenBank/DDBJ whole genome shotgun (WGS) entry which is preliminary data.</text>
</comment>
<dbReference type="EMBL" id="QNUK01000573">
    <property type="protein sequence ID" value="KAF5891550.1"/>
    <property type="molecule type" value="Genomic_DNA"/>
</dbReference>
<evidence type="ECO:0000313" key="1">
    <source>
        <dbReference type="EMBL" id="KAF5891550.1"/>
    </source>
</evidence>
<dbReference type="Proteomes" id="UP000727407">
    <property type="component" value="Unassembled WGS sequence"/>
</dbReference>
<evidence type="ECO:0000313" key="2">
    <source>
        <dbReference type="Proteomes" id="UP000727407"/>
    </source>
</evidence>
<dbReference type="AlphaFoldDB" id="A0A8J4TA94"/>
<sequence>MNAKGGLKVKFQIGSWSIEWEVFVAPIRDPVLLGLDLLRAANVTIHTSGRVFIEEELAPAKVIGGDGTDYHVARVVLEADTMLPPESECLVWGEVDNPKPGVCAVLEPYLITETVASGSVVTTMEQRVIIRLCNLSSNKTTLQKGACLSFLVETYPDEGLLDYKQQEKDCNSI</sequence>
<gene>
    <name evidence="1" type="ORF">DAT39_018749</name>
</gene>
<dbReference type="OrthoDB" id="8905589at2759"/>
<name>A0A8J4TA94_CLAMG</name>
<organism evidence="1 2">
    <name type="scientific">Clarias magur</name>
    <name type="common">Asian catfish</name>
    <name type="synonym">Macropteronotus magur</name>
    <dbReference type="NCBI Taxonomy" id="1594786"/>
    <lineage>
        <taxon>Eukaryota</taxon>
        <taxon>Metazoa</taxon>
        <taxon>Chordata</taxon>
        <taxon>Craniata</taxon>
        <taxon>Vertebrata</taxon>
        <taxon>Euteleostomi</taxon>
        <taxon>Actinopterygii</taxon>
        <taxon>Neopterygii</taxon>
        <taxon>Teleostei</taxon>
        <taxon>Ostariophysi</taxon>
        <taxon>Siluriformes</taxon>
        <taxon>Clariidae</taxon>
        <taxon>Clarias</taxon>
    </lineage>
</organism>
<reference evidence="1" key="1">
    <citation type="submission" date="2020-07" db="EMBL/GenBank/DDBJ databases">
        <title>Clarias magur genome sequencing, assembly and annotation.</title>
        <authorList>
            <person name="Kushwaha B."/>
            <person name="Kumar R."/>
            <person name="Das P."/>
            <person name="Joshi C.G."/>
            <person name="Kumar D."/>
            <person name="Nagpure N.S."/>
            <person name="Pandey M."/>
            <person name="Agarwal S."/>
            <person name="Srivastava S."/>
            <person name="Singh M."/>
            <person name="Sahoo L."/>
            <person name="Jayasankar P."/>
            <person name="Meher P.K."/>
            <person name="Koringa P.G."/>
            <person name="Iquebal M.A."/>
            <person name="Das S.P."/>
            <person name="Bit A."/>
            <person name="Patnaik S."/>
            <person name="Patel N."/>
            <person name="Shah T.M."/>
            <person name="Hinsu A."/>
            <person name="Jena J.K."/>
        </authorList>
    </citation>
    <scope>NUCLEOTIDE SEQUENCE</scope>
    <source>
        <strain evidence="1">CIFAMagur01</strain>
        <tissue evidence="1">Testis</tissue>
    </source>
</reference>
<accession>A0A8J4TA94</accession>